<sequence>MIFDTMKRELRELYDHVKETTAWETTIACGKVKLEDVPVAARQEHHRRLERMIELQAKYGL</sequence>
<protein>
    <submittedName>
        <fullName evidence="1">Uncharacterized protein</fullName>
    </submittedName>
</protein>
<gene>
    <name evidence="1" type="ORF">BCCH1_79100</name>
    <name evidence="2" type="ORF">LXE91_39665</name>
</gene>
<evidence type="ECO:0000313" key="3">
    <source>
        <dbReference type="Proteomes" id="UP001220209"/>
    </source>
</evidence>
<proteinExistence type="predicted"/>
<geneLocation type="plasmid" evidence="2 3">
    <name>unnamed1</name>
</geneLocation>
<accession>A0A250LNP0</accession>
<geneLocation type="plasmid" evidence="1">
    <name>pBC453</name>
</geneLocation>
<dbReference type="RefSeq" id="WP_046543993.1">
    <property type="nucleotide sequence ID" value="NZ_AP018360.1"/>
</dbReference>
<dbReference type="OrthoDB" id="9025606at2"/>
<dbReference type="EMBL" id="CP090643">
    <property type="protein sequence ID" value="WFN23656.1"/>
    <property type="molecule type" value="Genomic_DNA"/>
</dbReference>
<name>A0A250LNP0_9BURK</name>
<dbReference type="EMBL" id="AP018360">
    <property type="protein sequence ID" value="BBA45399.1"/>
    <property type="molecule type" value="Genomic_DNA"/>
</dbReference>
<reference evidence="2 3" key="3">
    <citation type="submission" date="2021-12" db="EMBL/GenBank/DDBJ databases">
        <title>Genomic and phenotypic characterization of three Burkholderia contaminans isolates recovered from different sources.</title>
        <authorList>
            <person name="Lopez De Volder A."/>
            <person name="Fan Y."/>
            <person name="Nunvar J."/>
            <person name="Herrera T."/>
            <person name="Timp W."/>
            <person name="Degrossi J."/>
        </authorList>
    </citation>
    <scope>NUCLEOTIDE SEQUENCE [LARGE SCALE GENOMIC DNA]</scope>
    <source>
        <strain evidence="2 3">LMG 23361</strain>
        <plasmid evidence="2 3">unnamed1</plasmid>
    </source>
</reference>
<reference evidence="1" key="1">
    <citation type="journal article" date="2016" name="Biosci. Biotechnol. Biochem.">
        <title>Bioconversion of AHX to AOH by resting cells of Burkholderia contaminans CH-1.</title>
        <authorList>
            <person name="Choi J.H."/>
            <person name="Kikuchi A."/>
            <person name="Pumkaeo P."/>
            <person name="Hirai H."/>
            <person name="Tokuyama S."/>
            <person name="Kawagishi H."/>
        </authorList>
    </citation>
    <scope>NUCLEOTIDE SEQUENCE</scope>
    <source>
        <strain evidence="1">CH-1</strain>
        <plasmid evidence="1">pBC453</plasmid>
    </source>
</reference>
<keyword evidence="1" id="KW-0614">Plasmid</keyword>
<evidence type="ECO:0000313" key="1">
    <source>
        <dbReference type="EMBL" id="BBA45399.1"/>
    </source>
</evidence>
<dbReference type="AlphaFoldDB" id="A0A250LNP0"/>
<evidence type="ECO:0000313" key="2">
    <source>
        <dbReference type="EMBL" id="WFN23656.1"/>
    </source>
</evidence>
<reference evidence="1" key="2">
    <citation type="journal article" date="2017" name="Genome Announc.">
        <title>High-Quality Draft Genome Sequence of Burkholderia contaminans CH-1, a Gram-Negative Bacterium That Metabolizes 2-Azahypoxanthine, a Plant Growth-Regulating Compound.</title>
        <authorList>
            <person name="Choi J.-H."/>
            <person name="Sugiura H."/>
            <person name="Moriuchi R."/>
            <person name="Kawagishi H."/>
            <person name="Dohra H."/>
        </authorList>
    </citation>
    <scope>NUCLEOTIDE SEQUENCE</scope>
    <source>
        <strain evidence="1">CH-1</strain>
        <plasmid evidence="1">pBC453</plasmid>
    </source>
</reference>
<dbReference type="Proteomes" id="UP001220209">
    <property type="component" value="Plasmid unnamed1"/>
</dbReference>
<organism evidence="1">
    <name type="scientific">Burkholderia contaminans</name>
    <dbReference type="NCBI Taxonomy" id="488447"/>
    <lineage>
        <taxon>Bacteria</taxon>
        <taxon>Pseudomonadati</taxon>
        <taxon>Pseudomonadota</taxon>
        <taxon>Betaproteobacteria</taxon>
        <taxon>Burkholderiales</taxon>
        <taxon>Burkholderiaceae</taxon>
        <taxon>Burkholderia</taxon>
        <taxon>Burkholderia cepacia complex</taxon>
    </lineage>
</organism>